<protein>
    <recommendedName>
        <fullName evidence="2">Radical SAM core domain-containing protein</fullName>
    </recommendedName>
</protein>
<accession>A0A382C3J9</accession>
<evidence type="ECO:0008006" key="2">
    <source>
        <dbReference type="Google" id="ProtNLM"/>
    </source>
</evidence>
<dbReference type="EMBL" id="UINC01032403">
    <property type="protein sequence ID" value="SVB20007.1"/>
    <property type="molecule type" value="Genomic_DNA"/>
</dbReference>
<dbReference type="SUPFAM" id="SSF102114">
    <property type="entry name" value="Radical SAM enzymes"/>
    <property type="match status" value="1"/>
</dbReference>
<feature type="non-terminal residue" evidence="1">
    <location>
        <position position="215"/>
    </location>
</feature>
<sequence>MAKWLQVSLHLPQGRTHSCYHPPTHAIPLDELKANPNALHNTQFKLQERKQMKEGTRPEGCQYCWNVEDAPNPPEGGRLSDRHYRSSEWWVKDAWDEVVNNPWDHDITPRYVEVNFNQACNFKCSYCSPHLSTTWEDDVKEHGGFKFSNGTGHNDIDYLRRTGLMPLEVARKDNPYVEAFWKWWPDVYQDLKVFRMTGGEPLMDNNTFKVLDYVN</sequence>
<evidence type="ECO:0000313" key="1">
    <source>
        <dbReference type="EMBL" id="SVB20007.1"/>
    </source>
</evidence>
<dbReference type="AlphaFoldDB" id="A0A382C3J9"/>
<dbReference type="InterPro" id="IPR058240">
    <property type="entry name" value="rSAM_sf"/>
</dbReference>
<dbReference type="Gene3D" id="3.20.20.70">
    <property type="entry name" value="Aldolase class I"/>
    <property type="match status" value="1"/>
</dbReference>
<dbReference type="InterPro" id="IPR013785">
    <property type="entry name" value="Aldolase_TIM"/>
</dbReference>
<organism evidence="1">
    <name type="scientific">marine metagenome</name>
    <dbReference type="NCBI Taxonomy" id="408172"/>
    <lineage>
        <taxon>unclassified sequences</taxon>
        <taxon>metagenomes</taxon>
        <taxon>ecological metagenomes</taxon>
    </lineage>
</organism>
<gene>
    <name evidence="1" type="ORF">METZ01_LOCUS172861</name>
</gene>
<proteinExistence type="predicted"/>
<dbReference type="NCBIfam" id="NF033640">
    <property type="entry name" value="N_Twi_rSAM"/>
    <property type="match status" value="1"/>
</dbReference>
<reference evidence="1" key="1">
    <citation type="submission" date="2018-05" db="EMBL/GenBank/DDBJ databases">
        <authorList>
            <person name="Lanie J.A."/>
            <person name="Ng W.-L."/>
            <person name="Kazmierczak K.M."/>
            <person name="Andrzejewski T.M."/>
            <person name="Davidsen T.M."/>
            <person name="Wayne K.J."/>
            <person name="Tettelin H."/>
            <person name="Glass J.I."/>
            <person name="Rusch D."/>
            <person name="Podicherti R."/>
            <person name="Tsui H.-C.T."/>
            <person name="Winkler M.E."/>
        </authorList>
    </citation>
    <scope>NUCLEOTIDE SEQUENCE</scope>
</reference>
<name>A0A382C3J9_9ZZZZ</name>